<proteinExistence type="predicted"/>
<dbReference type="InterPro" id="IPR025403">
    <property type="entry name" value="TgpA-like_C"/>
</dbReference>
<evidence type="ECO:0000313" key="4">
    <source>
        <dbReference type="EMBL" id="MDO6672358.1"/>
    </source>
</evidence>
<keyword evidence="2" id="KW-0472">Membrane</keyword>
<dbReference type="SUPFAM" id="SSF54001">
    <property type="entry name" value="Cysteine proteinases"/>
    <property type="match status" value="1"/>
</dbReference>
<reference evidence="4" key="1">
    <citation type="submission" date="2023-07" db="EMBL/GenBank/DDBJ databases">
        <title>Genome content predicts the carbon catabolic preferences of heterotrophic bacteria.</title>
        <authorList>
            <person name="Gralka M."/>
        </authorList>
    </citation>
    <scope>NUCLEOTIDE SEQUENCE</scope>
    <source>
        <strain evidence="4">C2R13</strain>
    </source>
</reference>
<dbReference type="InterPro" id="IPR038765">
    <property type="entry name" value="Papain-like_cys_pep_sf"/>
</dbReference>
<feature type="domain" description="Transglutaminase-like" evidence="3">
    <location>
        <begin position="450"/>
        <end position="524"/>
    </location>
</feature>
<dbReference type="InterPro" id="IPR002931">
    <property type="entry name" value="Transglutaminase-like"/>
</dbReference>
<evidence type="ECO:0000256" key="2">
    <source>
        <dbReference type="SAM" id="Phobius"/>
    </source>
</evidence>
<dbReference type="Pfam" id="PF11992">
    <property type="entry name" value="TgpA_N"/>
    <property type="match status" value="1"/>
</dbReference>
<feature type="transmembrane region" description="Helical" evidence="2">
    <location>
        <begin position="171"/>
        <end position="192"/>
    </location>
</feature>
<feature type="transmembrane region" description="Helical" evidence="2">
    <location>
        <begin position="99"/>
        <end position="117"/>
    </location>
</feature>
<dbReference type="SMART" id="SM00460">
    <property type="entry name" value="TGc"/>
    <property type="match status" value="1"/>
</dbReference>
<name>A0AAP4TZ65_9GAMM</name>
<feature type="transmembrane region" description="Helical" evidence="2">
    <location>
        <begin position="601"/>
        <end position="623"/>
    </location>
</feature>
<dbReference type="PANTHER" id="PTHR42736:SF1">
    <property type="entry name" value="PROTEIN-GLUTAMINE GAMMA-GLUTAMYLTRANSFERASE"/>
    <property type="match status" value="1"/>
</dbReference>
<dbReference type="Proteomes" id="UP001170481">
    <property type="component" value="Unassembled WGS sequence"/>
</dbReference>
<keyword evidence="2" id="KW-1133">Transmembrane helix</keyword>
<accession>A0AAP4TZ65</accession>
<organism evidence="4 5">
    <name type="scientific">Cobetia amphilecti</name>
    <dbReference type="NCBI Taxonomy" id="1055104"/>
    <lineage>
        <taxon>Bacteria</taxon>
        <taxon>Pseudomonadati</taxon>
        <taxon>Pseudomonadota</taxon>
        <taxon>Gammaproteobacteria</taxon>
        <taxon>Oceanospirillales</taxon>
        <taxon>Halomonadaceae</taxon>
        <taxon>Cobetia</taxon>
    </lineage>
</organism>
<dbReference type="EMBL" id="JAUORK010000010">
    <property type="protein sequence ID" value="MDO6672358.1"/>
    <property type="molecule type" value="Genomic_DNA"/>
</dbReference>
<feature type="transmembrane region" description="Helical" evidence="2">
    <location>
        <begin position="204"/>
        <end position="224"/>
    </location>
</feature>
<sequence length="718" mass="80245">MSLSTAKASPGRASLGRSTRDELSSGASSNTSGARRRWWQRKPLTPDQALGWLELRHLFIGQCLVLALHVLWMPVWLALPALLAALWRFQQLRARVPRAGILLRLAAVAMVAAGLFLEYGQMLRLEAMIGLLVGIYLLKLLETDSLRDGRVVCGLGFVVLAAAFLHDQGPLMAAASVMAAAWLVGGLVLIAGARERREAMRETAWLMGLSLPLMLGLFVLFPRLPPLWNVPQLNEATTGLTDSVSPGDIAALGRSDALAFRARFDNGLPAASQRYWRVYTLSLFDGVRWSRATPERLQEALGGPAERYVQRGTRMEGEVARHRYELLLEPDPRPWRPSLGAPLTTSREARYLIDGTLEGLASLNTRELLEMSSSGAPPTTAPQWMQRLDQLLPDDGNPRAREFARDLMSESGGDPQVFLQRLFQYFNRQPFHYTLTPPRLEGLSRVDDFLFDSLQGYCTHYASTSVFLARAAGLPARMVAGYLGGEAQGDGIGGPQELSIRQYDAHAWVEVFYAGRWHRFDPTAAVAPERISQGALSLQGQPGFMADAGLRAFTLNNSLLSDLRRQWERFEYRWQRSVVGFRLDEQRNLWKRLFGDFRWEWLVWGVLGLLASVVLAGVALVLWSGREVSAHAGVRAYRRLVKRLERTGHGPHVGEAPGSHLRRIAQQQPQNVRVLLHLADLIEQWLYNDATVLASSHDQSPPLRSVRRQWSVLSRKIL</sequence>
<comment type="caution">
    <text evidence="4">The sequence shown here is derived from an EMBL/GenBank/DDBJ whole genome shotgun (WGS) entry which is preliminary data.</text>
</comment>
<dbReference type="AlphaFoldDB" id="A0AAP4TZ65"/>
<dbReference type="PANTHER" id="PTHR42736">
    <property type="entry name" value="PROTEIN-GLUTAMINE GAMMA-GLUTAMYLTRANSFERASE"/>
    <property type="match status" value="1"/>
</dbReference>
<dbReference type="Pfam" id="PF13559">
    <property type="entry name" value="DUF4129"/>
    <property type="match status" value="1"/>
</dbReference>
<protein>
    <submittedName>
        <fullName evidence="4">DUF3488 and transglutaminase-like domain-containing protein</fullName>
    </submittedName>
</protein>
<dbReference type="Pfam" id="PF01841">
    <property type="entry name" value="Transglut_core"/>
    <property type="match status" value="1"/>
</dbReference>
<dbReference type="InterPro" id="IPR052901">
    <property type="entry name" value="Bact_TGase-like"/>
</dbReference>
<evidence type="ECO:0000256" key="1">
    <source>
        <dbReference type="SAM" id="MobiDB-lite"/>
    </source>
</evidence>
<evidence type="ECO:0000313" key="5">
    <source>
        <dbReference type="Proteomes" id="UP001170481"/>
    </source>
</evidence>
<feature type="transmembrane region" description="Helical" evidence="2">
    <location>
        <begin position="123"/>
        <end position="141"/>
    </location>
</feature>
<feature type="region of interest" description="Disordered" evidence="1">
    <location>
        <begin position="1"/>
        <end position="31"/>
    </location>
</feature>
<dbReference type="InterPro" id="IPR021878">
    <property type="entry name" value="TgpA_N"/>
</dbReference>
<evidence type="ECO:0000259" key="3">
    <source>
        <dbReference type="SMART" id="SM00460"/>
    </source>
</evidence>
<dbReference type="Gene3D" id="3.10.620.30">
    <property type="match status" value="1"/>
</dbReference>
<keyword evidence="2" id="KW-0812">Transmembrane</keyword>
<feature type="transmembrane region" description="Helical" evidence="2">
    <location>
        <begin position="59"/>
        <end position="87"/>
    </location>
</feature>
<dbReference type="RefSeq" id="WP_303594000.1">
    <property type="nucleotide sequence ID" value="NZ_JAUORK010000010.1"/>
</dbReference>
<gene>
    <name evidence="4" type="ORF">Q4535_09530</name>
</gene>
<feature type="transmembrane region" description="Helical" evidence="2">
    <location>
        <begin position="148"/>
        <end position="165"/>
    </location>
</feature>